<organism evidence="1 2">
    <name type="scientific">Acaulospora colombiana</name>
    <dbReference type="NCBI Taxonomy" id="27376"/>
    <lineage>
        <taxon>Eukaryota</taxon>
        <taxon>Fungi</taxon>
        <taxon>Fungi incertae sedis</taxon>
        <taxon>Mucoromycota</taxon>
        <taxon>Glomeromycotina</taxon>
        <taxon>Glomeromycetes</taxon>
        <taxon>Diversisporales</taxon>
        <taxon>Acaulosporaceae</taxon>
        <taxon>Acaulospora</taxon>
    </lineage>
</organism>
<protein>
    <submittedName>
        <fullName evidence="1">15436_t:CDS:1</fullName>
    </submittedName>
</protein>
<dbReference type="EMBL" id="CAJVPT010014733">
    <property type="protein sequence ID" value="CAG8607137.1"/>
    <property type="molecule type" value="Genomic_DNA"/>
</dbReference>
<evidence type="ECO:0000313" key="1">
    <source>
        <dbReference type="EMBL" id="CAG8607137.1"/>
    </source>
</evidence>
<dbReference type="Proteomes" id="UP000789525">
    <property type="component" value="Unassembled WGS sequence"/>
</dbReference>
<name>A0ACA9MSC3_9GLOM</name>
<keyword evidence="2" id="KW-1185">Reference proteome</keyword>
<accession>A0ACA9MSC3</accession>
<feature type="non-terminal residue" evidence="1">
    <location>
        <position position="796"/>
    </location>
</feature>
<evidence type="ECO:0000313" key="2">
    <source>
        <dbReference type="Proteomes" id="UP000789525"/>
    </source>
</evidence>
<reference evidence="1" key="1">
    <citation type="submission" date="2021-06" db="EMBL/GenBank/DDBJ databases">
        <authorList>
            <person name="Kallberg Y."/>
            <person name="Tangrot J."/>
            <person name="Rosling A."/>
        </authorList>
    </citation>
    <scope>NUCLEOTIDE SEQUENCE</scope>
    <source>
        <strain evidence="1">CL356</strain>
    </source>
</reference>
<proteinExistence type="predicted"/>
<sequence>MAAVKPIDASSIHKICSGQVILDLATAVKELVENSLDAQARTIEIRFREYGLHSVEVIDDGTGIDQPNYEKLALKHCTSKITKFEDLNKVESFGFRGEALSSLCALSKVTVSTCTQEEVPTGTRLEYDCNGYLVRRTPVARERGTTVLLQNLFESIPVRYRDFKKNVKREFGKALTLLHAYAIICLNTKITCTNQPNNGAKTTVLSTSCNNTMRENIANLFGAKIVTQIVPLDFTIEMKPERQTISKDSNKQPESDHCPVHVVGYISKPIKGYGRGSADRQYYFINGRPCTLPKVAKVINELYKGFSTNQYPFLVADFQLAKFSYDVNVSPDKRIIFIHNENKIVEALKSEMERVLEPFRSTFTCLNTEGVKLPTNENSSCNVASDDTEKNPREGTDAKEKDEDNTDGTEKNKYPRNNAEDNAYFRNKNAEDNAYFRNNNGKATLRKIGEGARSENANGLCKSNSLDCRLVESEFNKKKESESIKLLPSVHQTNAKKRKISFSIDNEPGGSNYKRVANHNSGNDDDVDMSQDSETMPCVNDESSEESPEKGLTNVTNDDKILSKHYIDGDSSKSASSNNSAFTISTGNLICDSNDTELEASCKMVNSAEMNRIELIFDVTRYSPSRFKNNSTICTKRDDNIKSELRDLAGITVTDNKVAESELNKIITKEDFAQMEIVGQFNLGFIIAKLNGSGDLFIIDQHASDEKYNFENLQLHTKIESQRLISPRRLELTVAEEMVAIENMKILQDNGFELEVDDDAKPSNKLKLLSQPICKNMVLDVKEELIFLLTERPGEM</sequence>
<comment type="caution">
    <text evidence="1">The sequence shown here is derived from an EMBL/GenBank/DDBJ whole genome shotgun (WGS) entry which is preliminary data.</text>
</comment>
<gene>
    <name evidence="1" type="ORF">ACOLOM_LOCUS6894</name>
</gene>